<evidence type="ECO:0000313" key="1">
    <source>
        <dbReference type="EMBL" id="MBX70535.1"/>
    </source>
</evidence>
<dbReference type="AlphaFoldDB" id="A0A2P2QUA9"/>
<organism evidence="1">
    <name type="scientific">Rhizophora mucronata</name>
    <name type="common">Asiatic mangrove</name>
    <dbReference type="NCBI Taxonomy" id="61149"/>
    <lineage>
        <taxon>Eukaryota</taxon>
        <taxon>Viridiplantae</taxon>
        <taxon>Streptophyta</taxon>
        <taxon>Embryophyta</taxon>
        <taxon>Tracheophyta</taxon>
        <taxon>Spermatophyta</taxon>
        <taxon>Magnoliopsida</taxon>
        <taxon>eudicotyledons</taxon>
        <taxon>Gunneridae</taxon>
        <taxon>Pentapetalae</taxon>
        <taxon>rosids</taxon>
        <taxon>fabids</taxon>
        <taxon>Malpighiales</taxon>
        <taxon>Rhizophoraceae</taxon>
        <taxon>Rhizophora</taxon>
    </lineage>
</organism>
<protein>
    <submittedName>
        <fullName evidence="1">Uncharacterized protein</fullName>
    </submittedName>
</protein>
<accession>A0A2P2QUA9</accession>
<dbReference type="EMBL" id="GGEC01090051">
    <property type="protein sequence ID" value="MBX70535.1"/>
    <property type="molecule type" value="Transcribed_RNA"/>
</dbReference>
<name>A0A2P2QUA9_RHIMU</name>
<sequence>MVSILSSLLKVSFADHHGYPLLILLGSGL</sequence>
<proteinExistence type="predicted"/>
<reference evidence="1" key="1">
    <citation type="submission" date="2018-02" db="EMBL/GenBank/DDBJ databases">
        <title>Rhizophora mucronata_Transcriptome.</title>
        <authorList>
            <person name="Meera S.P."/>
            <person name="Sreeshan A."/>
            <person name="Augustine A."/>
        </authorList>
    </citation>
    <scope>NUCLEOTIDE SEQUENCE</scope>
    <source>
        <tissue evidence="1">Leaf</tissue>
    </source>
</reference>